<name>A0A0F8JEN0_METMZ</name>
<dbReference type="PATRIC" id="fig|2209.43.peg.1656"/>
<dbReference type="Proteomes" id="UP000034001">
    <property type="component" value="Unassembled WGS sequence"/>
</dbReference>
<accession>A0A0F8JEN0</accession>
<evidence type="ECO:0000313" key="3">
    <source>
        <dbReference type="Proteomes" id="UP000034001"/>
    </source>
</evidence>
<dbReference type="EMBL" id="JJPO01000061">
    <property type="protein sequence ID" value="KKG74183.1"/>
    <property type="molecule type" value="Genomic_DNA"/>
</dbReference>
<evidence type="ECO:0000313" key="2">
    <source>
        <dbReference type="EMBL" id="KKG74183.1"/>
    </source>
</evidence>
<dbReference type="InterPro" id="IPR013561">
    <property type="entry name" value="FilR1_middle_dom"/>
</dbReference>
<dbReference type="RefSeq" id="WP_048048602.1">
    <property type="nucleotide sequence ID" value="NZ_JJPO01000061.1"/>
</dbReference>
<dbReference type="Pfam" id="PF08350">
    <property type="entry name" value="FilR1_middle"/>
    <property type="match status" value="1"/>
</dbReference>
<feature type="domain" description="Methanogenesis regulatory protein FilR1 middle" evidence="1">
    <location>
        <begin position="31"/>
        <end position="105"/>
    </location>
</feature>
<evidence type="ECO:0000259" key="1">
    <source>
        <dbReference type="Pfam" id="PF08350"/>
    </source>
</evidence>
<reference evidence="2 3" key="1">
    <citation type="journal article" date="2015" name="ISME J.">
        <title>Genomic and phenotypic differentiation among Methanosarcina mazei populations from Columbia River sediment.</title>
        <authorList>
            <person name="Youngblut N.D."/>
            <person name="Wirth J.S."/>
            <person name="Henriksen J.R."/>
            <person name="Smith M."/>
            <person name="Simon H."/>
            <person name="Metcalf W.W."/>
            <person name="Whitaker R.J."/>
        </authorList>
    </citation>
    <scope>NUCLEOTIDE SEQUENCE [LARGE SCALE GENOMIC DNA]</scope>
    <source>
        <strain evidence="2 3">3.H.A.2.1</strain>
    </source>
</reference>
<proteinExistence type="predicted"/>
<organism evidence="2 3">
    <name type="scientific">Methanosarcina mazei</name>
    <name type="common">Methanosarcina frisia</name>
    <dbReference type="NCBI Taxonomy" id="2209"/>
    <lineage>
        <taxon>Archaea</taxon>
        <taxon>Methanobacteriati</taxon>
        <taxon>Methanobacteriota</taxon>
        <taxon>Stenosarchaea group</taxon>
        <taxon>Methanomicrobia</taxon>
        <taxon>Methanosarcinales</taxon>
        <taxon>Methanosarcinaceae</taxon>
        <taxon>Methanosarcina</taxon>
    </lineage>
</organism>
<gene>
    <name evidence="2" type="ORF">DU63_07635</name>
</gene>
<comment type="caution">
    <text evidence="2">The sequence shown here is derived from an EMBL/GenBank/DDBJ whole genome shotgun (WGS) entry which is preliminary data.</text>
</comment>
<dbReference type="AlphaFoldDB" id="A0A0F8JEN0"/>
<protein>
    <recommendedName>
        <fullName evidence="1">Methanogenesis regulatory protein FilR1 middle domain-containing protein</fullName>
    </recommendedName>
</protein>
<sequence length="112" mass="12984">IFKVKNEEARVHFIPTLKDGVFVTLCAPLVIKNEHNAEIEEYLKFKHTSFHVYDTAKVAFVVTDRFLSLSLFFKNGTFDPRSDLVGFDSSSIKWGEDLFKYYKENAVEIKTL</sequence>
<feature type="non-terminal residue" evidence="2">
    <location>
        <position position="1"/>
    </location>
</feature>